<evidence type="ECO:0000313" key="5">
    <source>
        <dbReference type="EMBL" id="MBA2935153.1"/>
    </source>
</evidence>
<proteinExistence type="inferred from homology"/>
<accession>A0A838L6P2</accession>
<sequence>MAGERWFCRGRRCRSSDLAHILDEKRAEKRKRSVALHRAVAARRQDEKDLRALKAALRRLVRMQERENRVSIRAIVKPRRGSGGGRGRNRAFESMLSLNVPKRRGSSGGGLSSFHLRFRSRGLGARRRNRSHIFRQGETVKSLLYILRDDAREIPGGGIVSNLGTDVVELAGCFDALETLERQDRANAHVYSMLVVSLPHELEPAERLDVLRSICALLGEHDLGHVGVLHAPDPEGDDRNFHAHILLSWRPIERVGSNVFSFSAEKHSDLNDASFILPFRHRVESILNAAMEEAGHERRFTALSDAARGLPPRTKASGKSTPGQKAVERKQRKVDEMSARRDVLHRIRDAVTTIRTATDRMMALGSRDWLAEAAVARSASALASAPEPVQPTPASAIKIIPQSSPVVDIVSDPKPADRIEDSARRAFVDRLVEGLKDYAWLPLREAQGVRTPSGAPTPALELHIRNRDRSDSAFLADIDRMSGEPQIQAALSSFYQNMLQLARGELTQGRMRRPDIDMQDIGTEMESRDFAFRDAIAVARKDAAFDTMLAEVRRWWDQRDREAADFKREQAQARRRSAAASLDVAALRHEPKAWHAFQRLATDLVAGRVILFRDDEGLGMRRKKGATLDDAKVVAHHPEGKALLTRLADLLAPQPVAALPTGPSQRQQSPTSTIGDDGATPQIGDGPSR</sequence>
<feature type="region of interest" description="Disordered" evidence="3">
    <location>
        <begin position="307"/>
        <end position="337"/>
    </location>
</feature>
<dbReference type="EMBL" id="JACEIB010000023">
    <property type="protein sequence ID" value="MBA2935153.1"/>
    <property type="molecule type" value="Genomic_DNA"/>
</dbReference>
<evidence type="ECO:0000256" key="2">
    <source>
        <dbReference type="ARBA" id="ARBA00022971"/>
    </source>
</evidence>
<organism evidence="5 6">
    <name type="scientific">Sphingomonas chungangi</name>
    <dbReference type="NCBI Taxonomy" id="2683589"/>
    <lineage>
        <taxon>Bacteria</taxon>
        <taxon>Pseudomonadati</taxon>
        <taxon>Pseudomonadota</taxon>
        <taxon>Alphaproteobacteria</taxon>
        <taxon>Sphingomonadales</taxon>
        <taxon>Sphingomonadaceae</taxon>
        <taxon>Sphingomonas</taxon>
    </lineage>
</organism>
<evidence type="ECO:0000256" key="1">
    <source>
        <dbReference type="ARBA" id="ARBA00010873"/>
    </source>
</evidence>
<dbReference type="Pfam" id="PF03389">
    <property type="entry name" value="MobA_MobL"/>
    <property type="match status" value="1"/>
</dbReference>
<gene>
    <name evidence="5" type="ORF">HZF05_13770</name>
</gene>
<evidence type="ECO:0000256" key="3">
    <source>
        <dbReference type="SAM" id="MobiDB-lite"/>
    </source>
</evidence>
<feature type="region of interest" description="Disordered" evidence="3">
    <location>
        <begin position="655"/>
        <end position="689"/>
    </location>
</feature>
<keyword evidence="2" id="KW-0184">Conjugation</keyword>
<dbReference type="RefSeq" id="WP_181638878.1">
    <property type="nucleotide sequence ID" value="NZ_JACEIB010000023.1"/>
</dbReference>
<evidence type="ECO:0000259" key="4">
    <source>
        <dbReference type="Pfam" id="PF03389"/>
    </source>
</evidence>
<protein>
    <submittedName>
        <fullName evidence="5">MobA/MobL family protein</fullName>
    </submittedName>
</protein>
<comment type="similarity">
    <text evidence="1">Belongs to the MobA/MobL family.</text>
</comment>
<comment type="caution">
    <text evidence="5">The sequence shown here is derived from an EMBL/GenBank/DDBJ whole genome shotgun (WGS) entry which is preliminary data.</text>
</comment>
<dbReference type="Gene3D" id="3.30.930.30">
    <property type="match status" value="1"/>
</dbReference>
<dbReference type="AlphaFoldDB" id="A0A838L6P2"/>
<evidence type="ECO:0000313" key="6">
    <source>
        <dbReference type="Proteomes" id="UP000570166"/>
    </source>
</evidence>
<feature type="compositionally biased region" description="Polar residues" evidence="3">
    <location>
        <begin position="662"/>
        <end position="674"/>
    </location>
</feature>
<keyword evidence="6" id="KW-1185">Reference proteome</keyword>
<dbReference type="Proteomes" id="UP000570166">
    <property type="component" value="Unassembled WGS sequence"/>
</dbReference>
<dbReference type="InterPro" id="IPR005053">
    <property type="entry name" value="MobA_MobL"/>
</dbReference>
<feature type="compositionally biased region" description="Basic and acidic residues" evidence="3">
    <location>
        <begin position="326"/>
        <end position="337"/>
    </location>
</feature>
<feature type="domain" description="MobA/MobL protein" evidence="4">
    <location>
        <begin position="176"/>
        <end position="310"/>
    </location>
</feature>
<reference evidence="5 6" key="1">
    <citation type="submission" date="2020-07" db="EMBL/GenBank/DDBJ databases">
        <authorList>
            <person name="Sun Q."/>
        </authorList>
    </citation>
    <scope>NUCLEOTIDE SEQUENCE [LARGE SCALE GENOMIC DNA]</scope>
    <source>
        <strain evidence="5 6">CGMCC 1.13654</strain>
    </source>
</reference>
<name>A0A838L6P2_9SPHN</name>